<dbReference type="AlphaFoldDB" id="A0A9W9Q9I4"/>
<dbReference type="InterPro" id="IPR029058">
    <property type="entry name" value="AB_hydrolase_fold"/>
</dbReference>
<dbReference type="Pfam" id="PF07859">
    <property type="entry name" value="Abhydrolase_3"/>
    <property type="match status" value="1"/>
</dbReference>
<dbReference type="Gene3D" id="3.40.50.1820">
    <property type="entry name" value="alpha/beta hydrolase"/>
    <property type="match status" value="1"/>
</dbReference>
<proteinExistence type="predicted"/>
<sequence length="322" mass="35752">MAEYRHLANAHPQWVDVSIPAWKCVPLTDGRKFPNNLPPNTRRVPMTRDHLPITPRTGLDIDEFTIPARDGHPICIRSYKQTGGTDLPLLVYLHGGGFVTGGLETDDALCRTLAAQVPLVVLNVEYRLAPENKFPVGFEDSFDVVRWLPINLQQGFLLGGTSAGANFTAGISHLAVREGLYPPLTGLLFLAGSFCHPDARPAKYQDRILSVDEINDAPGLTRKSIDYFAGKYGAPPEDKRLSPLLFESHAGLSQKAAFFVCGWDPRRDEALLFEQLLKQEKIGTELYVYPGLPHGFWTTCPDLEVSKSWRSDLVEGAQFLLK</sequence>
<dbReference type="InterPro" id="IPR050466">
    <property type="entry name" value="Carboxylest/Gibb_receptor"/>
</dbReference>
<dbReference type="EMBL" id="JAPZBQ010000005">
    <property type="protein sequence ID" value="KAJ5327848.1"/>
    <property type="molecule type" value="Genomic_DNA"/>
</dbReference>
<reference evidence="2" key="1">
    <citation type="submission" date="2022-12" db="EMBL/GenBank/DDBJ databases">
        <authorList>
            <person name="Petersen C."/>
        </authorList>
    </citation>
    <scope>NUCLEOTIDE SEQUENCE</scope>
    <source>
        <strain evidence="2">IBT 35673</strain>
    </source>
</reference>
<dbReference type="Proteomes" id="UP001147695">
    <property type="component" value="Unassembled WGS sequence"/>
</dbReference>
<feature type="domain" description="Alpha/beta hydrolase fold-3" evidence="1">
    <location>
        <begin position="90"/>
        <end position="297"/>
    </location>
</feature>
<dbReference type="GO" id="GO:0017000">
    <property type="term" value="P:antibiotic biosynthetic process"/>
    <property type="evidence" value="ECO:0007669"/>
    <property type="project" value="UniProtKB-ARBA"/>
</dbReference>
<dbReference type="SUPFAM" id="SSF53474">
    <property type="entry name" value="alpha/beta-Hydrolases"/>
    <property type="match status" value="1"/>
</dbReference>
<comment type="caution">
    <text evidence="2">The sequence shown here is derived from an EMBL/GenBank/DDBJ whole genome shotgun (WGS) entry which is preliminary data.</text>
</comment>
<reference evidence="2" key="2">
    <citation type="journal article" date="2023" name="IMA Fungus">
        <title>Comparative genomic study of the Penicillium genus elucidates a diverse pangenome and 15 lateral gene transfer events.</title>
        <authorList>
            <person name="Petersen C."/>
            <person name="Sorensen T."/>
            <person name="Nielsen M.R."/>
            <person name="Sondergaard T.E."/>
            <person name="Sorensen J.L."/>
            <person name="Fitzpatrick D.A."/>
            <person name="Frisvad J.C."/>
            <person name="Nielsen K.L."/>
        </authorList>
    </citation>
    <scope>NUCLEOTIDE SEQUENCE</scope>
    <source>
        <strain evidence="2">IBT 35673</strain>
    </source>
</reference>
<protein>
    <recommendedName>
        <fullName evidence="1">Alpha/beta hydrolase fold-3 domain-containing protein</fullName>
    </recommendedName>
</protein>
<dbReference type="GO" id="GO:0016787">
    <property type="term" value="F:hydrolase activity"/>
    <property type="evidence" value="ECO:0007669"/>
    <property type="project" value="InterPro"/>
</dbReference>
<evidence type="ECO:0000313" key="2">
    <source>
        <dbReference type="EMBL" id="KAJ5327848.1"/>
    </source>
</evidence>
<dbReference type="GO" id="GO:0072330">
    <property type="term" value="P:monocarboxylic acid biosynthetic process"/>
    <property type="evidence" value="ECO:0007669"/>
    <property type="project" value="UniProtKB-ARBA"/>
</dbReference>
<evidence type="ECO:0000259" key="1">
    <source>
        <dbReference type="Pfam" id="PF07859"/>
    </source>
</evidence>
<organism evidence="2 3">
    <name type="scientific">Penicillium brevicompactum</name>
    <dbReference type="NCBI Taxonomy" id="5074"/>
    <lineage>
        <taxon>Eukaryota</taxon>
        <taxon>Fungi</taxon>
        <taxon>Dikarya</taxon>
        <taxon>Ascomycota</taxon>
        <taxon>Pezizomycotina</taxon>
        <taxon>Eurotiomycetes</taxon>
        <taxon>Eurotiomycetidae</taxon>
        <taxon>Eurotiales</taxon>
        <taxon>Aspergillaceae</taxon>
        <taxon>Penicillium</taxon>
    </lineage>
</organism>
<dbReference type="PANTHER" id="PTHR23024">
    <property type="entry name" value="ARYLACETAMIDE DEACETYLASE"/>
    <property type="match status" value="1"/>
</dbReference>
<dbReference type="InterPro" id="IPR013094">
    <property type="entry name" value="AB_hydrolase_3"/>
</dbReference>
<dbReference type="PANTHER" id="PTHR23024:SF166">
    <property type="entry name" value="ALPHA_BETA HYDROLASE FOLD-3 DOMAIN-CONTAINING PROTEIN-RELATED"/>
    <property type="match status" value="1"/>
</dbReference>
<evidence type="ECO:0000313" key="3">
    <source>
        <dbReference type="Proteomes" id="UP001147695"/>
    </source>
</evidence>
<accession>A0A9W9Q9I4</accession>
<name>A0A9W9Q9I4_PENBR</name>
<gene>
    <name evidence="2" type="ORF">N7452_008238</name>
</gene>